<feature type="transmembrane region" description="Helical" evidence="1">
    <location>
        <begin position="91"/>
        <end position="113"/>
    </location>
</feature>
<feature type="transmembrane region" description="Helical" evidence="1">
    <location>
        <begin position="352"/>
        <end position="374"/>
    </location>
</feature>
<feature type="transmembrane region" description="Helical" evidence="1">
    <location>
        <begin position="192"/>
        <end position="213"/>
    </location>
</feature>
<evidence type="ECO:0000313" key="2">
    <source>
        <dbReference type="EMBL" id="GAA0362675.1"/>
    </source>
</evidence>
<dbReference type="EMBL" id="BAAAEI010000015">
    <property type="protein sequence ID" value="GAA0362675.1"/>
    <property type="molecule type" value="Genomic_DNA"/>
</dbReference>
<feature type="transmembrane region" description="Helical" evidence="1">
    <location>
        <begin position="284"/>
        <end position="307"/>
    </location>
</feature>
<keyword evidence="1" id="KW-0472">Membrane</keyword>
<feature type="transmembrane region" description="Helical" evidence="1">
    <location>
        <begin position="261"/>
        <end position="278"/>
    </location>
</feature>
<accession>A0ABN0XFG4</accession>
<dbReference type="NCBIfam" id="NF037962">
    <property type="entry name" value="arsenic_eff"/>
    <property type="match status" value="1"/>
</dbReference>
<keyword evidence="3" id="KW-1185">Reference proteome</keyword>
<dbReference type="InterPro" id="IPR021552">
    <property type="entry name" value="ArsP_2"/>
</dbReference>
<proteinExistence type="predicted"/>
<keyword evidence="1" id="KW-1133">Transmembrane helix</keyword>
<dbReference type="Pfam" id="PF11449">
    <property type="entry name" value="ArsP_2"/>
    <property type="match status" value="1"/>
</dbReference>
<keyword evidence="1" id="KW-0812">Transmembrane</keyword>
<gene>
    <name evidence="2" type="ORF">GCM10009092_28840</name>
</gene>
<dbReference type="Proteomes" id="UP001501757">
    <property type="component" value="Unassembled WGS sequence"/>
</dbReference>
<dbReference type="RefSeq" id="WP_343845853.1">
    <property type="nucleotide sequence ID" value="NZ_BAAAEI010000015.1"/>
</dbReference>
<evidence type="ECO:0000256" key="1">
    <source>
        <dbReference type="SAM" id="Phobius"/>
    </source>
</evidence>
<reference evidence="2 3" key="1">
    <citation type="journal article" date="2019" name="Int. J. Syst. Evol. Microbiol.">
        <title>The Global Catalogue of Microorganisms (GCM) 10K type strain sequencing project: providing services to taxonomists for standard genome sequencing and annotation.</title>
        <authorList>
            <consortium name="The Broad Institute Genomics Platform"/>
            <consortium name="The Broad Institute Genome Sequencing Center for Infectious Disease"/>
            <person name="Wu L."/>
            <person name="Ma J."/>
        </authorList>
    </citation>
    <scope>NUCLEOTIDE SEQUENCE [LARGE SCALE GENOMIC DNA]</scope>
    <source>
        <strain evidence="2 3">JCM 13378</strain>
    </source>
</reference>
<feature type="transmembrane region" description="Helical" evidence="1">
    <location>
        <begin position="53"/>
        <end position="71"/>
    </location>
</feature>
<feature type="transmembrane region" description="Helical" evidence="1">
    <location>
        <begin position="146"/>
        <end position="171"/>
    </location>
</feature>
<feature type="transmembrane region" description="Helical" evidence="1">
    <location>
        <begin position="314"/>
        <end position="332"/>
    </location>
</feature>
<evidence type="ECO:0000313" key="3">
    <source>
        <dbReference type="Proteomes" id="UP001501757"/>
    </source>
</evidence>
<feature type="transmembrane region" description="Helical" evidence="1">
    <location>
        <begin position="225"/>
        <end position="249"/>
    </location>
</feature>
<protein>
    <submittedName>
        <fullName evidence="2">Manganese transporter</fullName>
    </submittedName>
</protein>
<organism evidence="2 3">
    <name type="scientific">Bowmanella denitrificans</name>
    <dbReference type="NCBI Taxonomy" id="366582"/>
    <lineage>
        <taxon>Bacteria</taxon>
        <taxon>Pseudomonadati</taxon>
        <taxon>Pseudomonadota</taxon>
        <taxon>Gammaproteobacteria</taxon>
        <taxon>Alteromonadales</taxon>
        <taxon>Alteromonadaceae</taxon>
        <taxon>Bowmanella</taxon>
    </lineage>
</organism>
<comment type="caution">
    <text evidence="2">The sequence shown here is derived from an EMBL/GenBank/DDBJ whole genome shotgun (WGS) entry which is preliminary data.</text>
</comment>
<name>A0ABN0XFG4_9ALTE</name>
<sequence length="377" mass="40260">MLRQGAKQFSQLTQLAPFWQARGWRILLLVALIINLLLPGPLAELIRQSLVDAYLGVSVFVLATLLLFYTIEQGLNVDLADLLRQNPLWQVPIATLLGVLPGCGGAVMVATAYSAGKISMGALVATLTATMGDAAFLLLFNQPVTALKVFALAAAAAIISGYLVDVLNLYVPARTRHSDVQVIAPRKATPFDYLYLLLGIPGLCFAIAGLLQWQPSVLLAQIQDSIALTALFLGMVIWCLSPATIHYNNKQSALLKAQDETLFVSSWVIGAFVLYAILDHFGGLNLAAVTGAGAVWMPMLGLLVGLLPGCGPQILLTTLYLHGQVPFSALLANAIGNDGDALFPTLAINGKAALWATLYSAVPALLFGYGWYWLVEA</sequence>
<feature type="transmembrane region" description="Helical" evidence="1">
    <location>
        <begin position="120"/>
        <end position="140"/>
    </location>
</feature>
<feature type="transmembrane region" description="Helical" evidence="1">
    <location>
        <begin position="26"/>
        <end position="46"/>
    </location>
</feature>